<evidence type="ECO:0000313" key="6">
    <source>
        <dbReference type="Proteomes" id="UP000199315"/>
    </source>
</evidence>
<protein>
    <submittedName>
        <fullName evidence="5">AraC-type DNA-binding protein</fullName>
    </submittedName>
</protein>
<dbReference type="GO" id="GO:0043565">
    <property type="term" value="F:sequence-specific DNA binding"/>
    <property type="evidence" value="ECO:0007669"/>
    <property type="project" value="InterPro"/>
</dbReference>
<dbReference type="Pfam" id="PF12833">
    <property type="entry name" value="HTH_18"/>
    <property type="match status" value="1"/>
</dbReference>
<dbReference type="SMART" id="SM00342">
    <property type="entry name" value="HTH_ARAC"/>
    <property type="match status" value="1"/>
</dbReference>
<dbReference type="SUPFAM" id="SSF46689">
    <property type="entry name" value="Homeodomain-like"/>
    <property type="match status" value="2"/>
</dbReference>
<dbReference type="STRING" id="1619234.SAMN05421730_102715"/>
<sequence length="403" mass="46275">MNINYLIQTTAQSLETIIREFTPDKRYLPQKSVSNKGTVPAPLPKDVVNYLFGSMDISCPLISSINGDIVYTAISTNNNLYLIGPVRLGIKLEIKHNLIIDSDHSTFSESANMCDFNLFLKSILWFYNLLSGSPITENDLLVTNCISKSEKESMIYYSHLLFENRENEIRHNPYDQEFRMLSSIEHGDLRMLEQVQREAPTGEFGKLSSDADRNYRDISISAVTLISRAAIRGGLHPEIAFSMCDSYIMKIEQLKNLLELQPLVEGAKSTFAIMVNDLKQRNKKDKEMSNTHPLVKETKDYIFFHLHGKITLNEVAKQLHVRSNYLSDLFRKYEGISFTDFVLQEKLVLIKNLLTYSKYSYNDIAFYLGFSSQSHLGNFFKNSTGMTLKQYRNKFSSIDEYSV</sequence>
<keyword evidence="2 5" id="KW-0238">DNA-binding</keyword>
<dbReference type="InterPro" id="IPR018060">
    <property type="entry name" value="HTH_AraC"/>
</dbReference>
<keyword evidence="3" id="KW-0804">Transcription</keyword>
<keyword evidence="6" id="KW-1185">Reference proteome</keyword>
<name>A0A1D3TX19_9FIRM</name>
<dbReference type="InterPro" id="IPR009057">
    <property type="entry name" value="Homeodomain-like_sf"/>
</dbReference>
<dbReference type="PANTHER" id="PTHR43280:SF34">
    <property type="entry name" value="ARAC-FAMILY TRANSCRIPTIONAL REGULATOR"/>
    <property type="match status" value="1"/>
</dbReference>
<dbReference type="OrthoDB" id="184994at2"/>
<evidence type="ECO:0000256" key="3">
    <source>
        <dbReference type="ARBA" id="ARBA00023163"/>
    </source>
</evidence>
<dbReference type="PANTHER" id="PTHR43280">
    <property type="entry name" value="ARAC-FAMILY TRANSCRIPTIONAL REGULATOR"/>
    <property type="match status" value="1"/>
</dbReference>
<dbReference type="AlphaFoldDB" id="A0A1D3TX19"/>
<evidence type="ECO:0000256" key="2">
    <source>
        <dbReference type="ARBA" id="ARBA00023125"/>
    </source>
</evidence>
<keyword evidence="1" id="KW-0805">Transcription regulation</keyword>
<evidence type="ECO:0000259" key="4">
    <source>
        <dbReference type="PROSITE" id="PS01124"/>
    </source>
</evidence>
<accession>A0A1D3TX19</accession>
<dbReference type="Gene3D" id="1.10.10.60">
    <property type="entry name" value="Homeodomain-like"/>
    <property type="match status" value="2"/>
</dbReference>
<dbReference type="PROSITE" id="PS01124">
    <property type="entry name" value="HTH_ARAC_FAMILY_2"/>
    <property type="match status" value="1"/>
</dbReference>
<dbReference type="Proteomes" id="UP000199315">
    <property type="component" value="Unassembled WGS sequence"/>
</dbReference>
<proteinExistence type="predicted"/>
<gene>
    <name evidence="5" type="ORF">SAMN05421730_102715</name>
</gene>
<evidence type="ECO:0000256" key="1">
    <source>
        <dbReference type="ARBA" id="ARBA00023015"/>
    </source>
</evidence>
<feature type="domain" description="HTH araC/xylS-type" evidence="4">
    <location>
        <begin position="296"/>
        <end position="394"/>
    </location>
</feature>
<dbReference type="EMBL" id="FMKA01000027">
    <property type="protein sequence ID" value="SCP98839.1"/>
    <property type="molecule type" value="Genomic_DNA"/>
</dbReference>
<organism evidence="5 6">
    <name type="scientific">Anaerobium acetethylicum</name>
    <dbReference type="NCBI Taxonomy" id="1619234"/>
    <lineage>
        <taxon>Bacteria</taxon>
        <taxon>Bacillati</taxon>
        <taxon>Bacillota</taxon>
        <taxon>Clostridia</taxon>
        <taxon>Lachnospirales</taxon>
        <taxon>Lachnospiraceae</taxon>
        <taxon>Anaerobium</taxon>
    </lineage>
</organism>
<evidence type="ECO:0000313" key="5">
    <source>
        <dbReference type="EMBL" id="SCP98839.1"/>
    </source>
</evidence>
<dbReference type="GO" id="GO:0003700">
    <property type="term" value="F:DNA-binding transcription factor activity"/>
    <property type="evidence" value="ECO:0007669"/>
    <property type="project" value="InterPro"/>
</dbReference>
<dbReference type="RefSeq" id="WP_091236024.1">
    <property type="nucleotide sequence ID" value="NZ_FMKA01000027.1"/>
</dbReference>
<reference evidence="5 6" key="1">
    <citation type="submission" date="2016-09" db="EMBL/GenBank/DDBJ databases">
        <authorList>
            <person name="Capua I."/>
            <person name="De Benedictis P."/>
            <person name="Joannis T."/>
            <person name="Lombin L.H."/>
            <person name="Cattoli G."/>
        </authorList>
    </citation>
    <scope>NUCLEOTIDE SEQUENCE [LARGE SCALE GENOMIC DNA]</scope>
    <source>
        <strain evidence="5 6">GluBS11</strain>
    </source>
</reference>